<dbReference type="Proteomes" id="UP000475582">
    <property type="component" value="Unassembled WGS sequence"/>
</dbReference>
<dbReference type="EMBL" id="WNKY01000034">
    <property type="protein sequence ID" value="MTV40477.1"/>
    <property type="molecule type" value="Genomic_DNA"/>
</dbReference>
<dbReference type="Pfam" id="PF04389">
    <property type="entry name" value="Peptidase_M28"/>
    <property type="match status" value="1"/>
</dbReference>
<comment type="caution">
    <text evidence="4">The sequence shown here is derived from an EMBL/GenBank/DDBJ whole genome shotgun (WGS) entry which is preliminary data.</text>
</comment>
<keyword evidence="2" id="KW-0732">Signal</keyword>
<dbReference type="GO" id="GO:0006508">
    <property type="term" value="P:proteolysis"/>
    <property type="evidence" value="ECO:0007669"/>
    <property type="project" value="InterPro"/>
</dbReference>
<feature type="chain" id="PRO_5027034447" evidence="2">
    <location>
        <begin position="23"/>
        <end position="406"/>
    </location>
</feature>
<proteinExistence type="predicted"/>
<dbReference type="OrthoDB" id="9769665at2"/>
<dbReference type="PANTHER" id="PTHR12147:SF26">
    <property type="entry name" value="PEPTIDASE M28 DOMAIN-CONTAINING PROTEIN"/>
    <property type="match status" value="1"/>
</dbReference>
<organism evidence="4 5">
    <name type="scientific">Duganella radicis</name>
    <dbReference type="NCBI Taxonomy" id="551988"/>
    <lineage>
        <taxon>Bacteria</taxon>
        <taxon>Pseudomonadati</taxon>
        <taxon>Pseudomonadota</taxon>
        <taxon>Betaproteobacteria</taxon>
        <taxon>Burkholderiales</taxon>
        <taxon>Oxalobacteraceae</taxon>
        <taxon>Telluria group</taxon>
        <taxon>Duganella</taxon>
    </lineage>
</organism>
<sequence>MKAVLGLSVALAFAAPLASAQADPVATLVKQLELEKYKATIKGLTKFGDRRQGTARNRQALDWIEAQLKSYGCTNTERLQYQFTQPAPGEPAPKRAPGIPSGGAGGPPGQGGSTLFGNRIPTGVNTDPMRQPDERLRALNAEQTPVGTSLRENVYCTKVGTTHPEEMYIVSAHMDGIGFGEAANDDGSGTALVMELARIFSMPGVETDRSIRFILWNNEETGLNGAAAYVEQRKDLQGIESPKGSGKYPEPKWLGMIQHDMMMYDHGMPIPKVGADGKVTYVSPPEQRLEADVNIEYQSVSRQAEGSARLAWAFRAANDKYATNYPAAVGFHMTNTDSTPFMDLVPSISLRENERGQQIGAGWNPNWHQPTDTYDNYSDKDFLLGLNAAQTTLAGVAQLAGVRIRK</sequence>
<dbReference type="SUPFAM" id="SSF53187">
    <property type="entry name" value="Zn-dependent exopeptidases"/>
    <property type="match status" value="1"/>
</dbReference>
<dbReference type="PANTHER" id="PTHR12147">
    <property type="entry name" value="METALLOPEPTIDASE M28 FAMILY MEMBER"/>
    <property type="match status" value="1"/>
</dbReference>
<dbReference type="GO" id="GO:0008235">
    <property type="term" value="F:metalloexopeptidase activity"/>
    <property type="evidence" value="ECO:0007669"/>
    <property type="project" value="InterPro"/>
</dbReference>
<dbReference type="RefSeq" id="WP_155466405.1">
    <property type="nucleotide sequence ID" value="NZ_WNKY01000034.1"/>
</dbReference>
<accession>A0A6L6PP95</accession>
<feature type="domain" description="Peptidase M28" evidence="3">
    <location>
        <begin position="153"/>
        <end position="380"/>
    </location>
</feature>
<evidence type="ECO:0000313" key="4">
    <source>
        <dbReference type="EMBL" id="MTV40477.1"/>
    </source>
</evidence>
<feature type="region of interest" description="Disordered" evidence="1">
    <location>
        <begin position="85"/>
        <end position="115"/>
    </location>
</feature>
<dbReference type="AlphaFoldDB" id="A0A6L6PP95"/>
<evidence type="ECO:0000256" key="2">
    <source>
        <dbReference type="SAM" id="SignalP"/>
    </source>
</evidence>
<dbReference type="InterPro" id="IPR045175">
    <property type="entry name" value="M28_fam"/>
</dbReference>
<evidence type="ECO:0000313" key="5">
    <source>
        <dbReference type="Proteomes" id="UP000475582"/>
    </source>
</evidence>
<keyword evidence="5" id="KW-1185">Reference proteome</keyword>
<reference evidence="4 5" key="1">
    <citation type="submission" date="2019-11" db="EMBL/GenBank/DDBJ databases">
        <title>Type strains purchased from KCTC, JCM and DSMZ.</title>
        <authorList>
            <person name="Lu H."/>
        </authorList>
    </citation>
    <scope>NUCLEOTIDE SEQUENCE [LARGE SCALE GENOMIC DNA]</scope>
    <source>
        <strain evidence="4 5">KCTC 22382</strain>
    </source>
</reference>
<protein>
    <submittedName>
        <fullName evidence="4">M28 family peptidase</fullName>
    </submittedName>
</protein>
<dbReference type="InterPro" id="IPR007484">
    <property type="entry name" value="Peptidase_M28"/>
</dbReference>
<evidence type="ECO:0000256" key="1">
    <source>
        <dbReference type="SAM" id="MobiDB-lite"/>
    </source>
</evidence>
<evidence type="ECO:0000259" key="3">
    <source>
        <dbReference type="Pfam" id="PF04389"/>
    </source>
</evidence>
<gene>
    <name evidence="4" type="ORF">GM676_23220</name>
</gene>
<feature type="compositionally biased region" description="Gly residues" evidence="1">
    <location>
        <begin position="100"/>
        <end position="114"/>
    </location>
</feature>
<dbReference type="Gene3D" id="3.40.630.10">
    <property type="entry name" value="Zn peptidases"/>
    <property type="match status" value="2"/>
</dbReference>
<feature type="signal peptide" evidence="2">
    <location>
        <begin position="1"/>
        <end position="22"/>
    </location>
</feature>
<name>A0A6L6PP95_9BURK</name>